<reference evidence="3" key="1">
    <citation type="submission" date="2023-07" db="EMBL/GenBank/DDBJ databases">
        <title>Sequencing the genomes of 1000 actinobacteria strains.</title>
        <authorList>
            <person name="Klenk H.-P."/>
        </authorList>
    </citation>
    <scope>NUCLEOTIDE SEQUENCE</scope>
    <source>
        <strain evidence="3">DSM 107476</strain>
    </source>
</reference>
<evidence type="ECO:0000256" key="1">
    <source>
        <dbReference type="SAM" id="MobiDB-lite"/>
    </source>
</evidence>
<feature type="signal peptide" evidence="2">
    <location>
        <begin position="1"/>
        <end position="25"/>
    </location>
</feature>
<comment type="caution">
    <text evidence="3">The sequence shown here is derived from an EMBL/GenBank/DDBJ whole genome shotgun (WGS) entry which is preliminary data.</text>
</comment>
<dbReference type="Proteomes" id="UP001180840">
    <property type="component" value="Unassembled WGS sequence"/>
</dbReference>
<organism evidence="3 4">
    <name type="scientific">Corynebacterium guangdongense</name>
    <dbReference type="NCBI Taxonomy" id="1783348"/>
    <lineage>
        <taxon>Bacteria</taxon>
        <taxon>Bacillati</taxon>
        <taxon>Actinomycetota</taxon>
        <taxon>Actinomycetes</taxon>
        <taxon>Mycobacteriales</taxon>
        <taxon>Corynebacteriaceae</taxon>
        <taxon>Corynebacterium</taxon>
    </lineage>
</organism>
<keyword evidence="4" id="KW-1185">Reference proteome</keyword>
<protein>
    <recommendedName>
        <fullName evidence="5">Secreted protein</fullName>
    </recommendedName>
</protein>
<gene>
    <name evidence="3" type="ORF">J2S39_001390</name>
</gene>
<keyword evidence="2" id="KW-0732">Signal</keyword>
<evidence type="ECO:0000313" key="3">
    <source>
        <dbReference type="EMBL" id="MDR7329714.1"/>
    </source>
</evidence>
<feature type="chain" id="PRO_5045882148" description="Secreted protein" evidence="2">
    <location>
        <begin position="26"/>
        <end position="212"/>
    </location>
</feature>
<evidence type="ECO:0000256" key="2">
    <source>
        <dbReference type="SAM" id="SignalP"/>
    </source>
</evidence>
<accession>A0ABU1ZXQ1</accession>
<feature type="region of interest" description="Disordered" evidence="1">
    <location>
        <begin position="25"/>
        <end position="101"/>
    </location>
</feature>
<dbReference type="EMBL" id="JAVDXZ010000001">
    <property type="protein sequence ID" value="MDR7329714.1"/>
    <property type="molecule type" value="Genomic_DNA"/>
</dbReference>
<feature type="compositionally biased region" description="Low complexity" evidence="1">
    <location>
        <begin position="54"/>
        <end position="72"/>
    </location>
</feature>
<sequence length="212" mass="21846">MNRRLPIALATAAATMITMTVPAVADEAPSSGPDTTDAPAAAAGDVTVEQEPDSSAPLSSGSSGSAGTTEATDQGTLPGLDEQGRCPNGELPAYPAADPDEKVKEDTFLGPYALFEELTGSSIPGAATDTPTGADEFGCTEEQQMNPADYPEWMHSSLFPSEEVKMVMAVIEAMLIVGMTATQVGAVAVQFVPGAREEFRSFLTSLGVNVDA</sequence>
<evidence type="ECO:0000313" key="4">
    <source>
        <dbReference type="Proteomes" id="UP001180840"/>
    </source>
</evidence>
<proteinExistence type="predicted"/>
<name>A0ABU1ZXQ1_9CORY</name>
<feature type="compositionally biased region" description="Low complexity" evidence="1">
    <location>
        <begin position="32"/>
        <end position="47"/>
    </location>
</feature>
<evidence type="ECO:0008006" key="5">
    <source>
        <dbReference type="Google" id="ProtNLM"/>
    </source>
</evidence>
<dbReference type="RefSeq" id="WP_290194742.1">
    <property type="nucleotide sequence ID" value="NZ_CP047654.1"/>
</dbReference>